<dbReference type="AlphaFoldDB" id="A0A1B4FPJ4"/>
<gene>
    <name evidence="2" type="ORF">WS70_28465</name>
</gene>
<reference evidence="2 3" key="1">
    <citation type="submission" date="2015-12" db="EMBL/GenBank/DDBJ databases">
        <title>Diversity of Burkholderia near neighbor genomes.</title>
        <authorList>
            <person name="Sahl J."/>
            <person name="Wagner D."/>
            <person name="Keim P."/>
        </authorList>
    </citation>
    <scope>NUCLEOTIDE SEQUENCE [LARGE SCALE GENOMIC DNA]</scope>
    <source>
        <strain evidence="2 3">BDU6</strain>
    </source>
</reference>
<proteinExistence type="predicted"/>
<evidence type="ECO:0000256" key="1">
    <source>
        <dbReference type="SAM" id="MobiDB-lite"/>
    </source>
</evidence>
<sequence length="343" mass="37902">MLDLRSVSSVPTQAGVGQVAAAERNAGRLDVAGTPRTVARGGEGDIAVPHPSDRSGAAGARDATLTEDVASRQIVNAFRQFITGKSHGRMIESGEIWKDVPAQNARDHVRDLSKANLRGLYRELGALSGQEKQFVERFLATPFFATHSTAAPVKSGNDTVSLFSRQKLIDRHIIFNQANSPQEDIKLLGNDDFVFFSLEAGADPKKPSSRFGGTTYRFDFDDPHFRDTAWLSLVEMRFARTPNLDRHIEGLSPDEYSRLSKRTLQPFQTVFAGGDMKAGIALSIVRDMRENLSPDAQARVLGNVGEAHVNKLVNGLYRPEIKVARHFFSNQYMEVAVKKDDKF</sequence>
<dbReference type="Proteomes" id="UP000062519">
    <property type="component" value="Chromosome 2"/>
</dbReference>
<evidence type="ECO:0000313" key="2">
    <source>
        <dbReference type="EMBL" id="AOJ05590.1"/>
    </source>
</evidence>
<organism evidence="2 3">
    <name type="scientific">Burkholderia mayonis</name>
    <dbReference type="NCBI Taxonomy" id="1385591"/>
    <lineage>
        <taxon>Bacteria</taxon>
        <taxon>Pseudomonadati</taxon>
        <taxon>Pseudomonadota</taxon>
        <taxon>Betaproteobacteria</taxon>
        <taxon>Burkholderiales</taxon>
        <taxon>Burkholderiaceae</taxon>
        <taxon>Burkholderia</taxon>
        <taxon>pseudomallei group</taxon>
    </lineage>
</organism>
<dbReference type="KEGG" id="buu:WS70_28465"/>
<feature type="region of interest" description="Disordered" evidence="1">
    <location>
        <begin position="1"/>
        <end position="63"/>
    </location>
</feature>
<feature type="compositionally biased region" description="Polar residues" evidence="1">
    <location>
        <begin position="1"/>
        <end position="12"/>
    </location>
</feature>
<protein>
    <submittedName>
        <fullName evidence="2">Uncharacterized protein</fullName>
    </submittedName>
</protein>
<name>A0A1B4FPJ4_9BURK</name>
<evidence type="ECO:0000313" key="3">
    <source>
        <dbReference type="Proteomes" id="UP000062519"/>
    </source>
</evidence>
<keyword evidence="3" id="KW-1185">Reference proteome</keyword>
<accession>A0A1B4FPJ4</accession>
<dbReference type="RefSeq" id="WP_059473881.1">
    <property type="nucleotide sequence ID" value="NZ_CP013387.1"/>
</dbReference>
<dbReference type="EMBL" id="CP013387">
    <property type="protein sequence ID" value="AOJ05590.1"/>
    <property type="molecule type" value="Genomic_DNA"/>
</dbReference>